<accession>A0A183JMX4</accession>
<name>A0A183JMX4_9TREM</name>
<reference evidence="1 2" key="2">
    <citation type="submission" date="2018-11" db="EMBL/GenBank/DDBJ databases">
        <authorList>
            <consortium name="Pathogen Informatics"/>
        </authorList>
    </citation>
    <scope>NUCLEOTIDE SEQUENCE [LARGE SCALE GENOMIC DNA]</scope>
    <source>
        <strain evidence="1">Dakar</strain>
        <strain evidence="2">Dakar, Senegal</strain>
    </source>
</reference>
<evidence type="ECO:0000313" key="1">
    <source>
        <dbReference type="EMBL" id="VDO86293.1"/>
    </source>
</evidence>
<proteinExistence type="predicted"/>
<dbReference type="AlphaFoldDB" id="A0A183JMX4"/>
<evidence type="ECO:0000313" key="2">
    <source>
        <dbReference type="Proteomes" id="UP000279833"/>
    </source>
</evidence>
<sequence>MCGIYDTRTFVMDSVATKILAVQSTHTHANIVLCSFDVLRAFFRKFRNPDYMLPCGHILYAHYQDLIREGKRIPTHQPVDKEIHNGLRALDNMSISTGSDDLLGKFANNYHSIHALSEPFTSKLIRPCSEASEDICAQVMSSTRFNDEATSSESIVLTDHSYAS</sequence>
<dbReference type="EMBL" id="UZAK01005022">
    <property type="protein sequence ID" value="VDO86293.1"/>
    <property type="molecule type" value="Genomic_DNA"/>
</dbReference>
<keyword evidence="2" id="KW-1185">Reference proteome</keyword>
<dbReference type="Proteomes" id="UP000279833">
    <property type="component" value="Unassembled WGS sequence"/>
</dbReference>
<protein>
    <submittedName>
        <fullName evidence="3">CRAL-TRIO domain-containing protein</fullName>
    </submittedName>
</protein>
<gene>
    <name evidence="1" type="ORF">SCUD_LOCUS4058</name>
</gene>
<dbReference type="WBParaSite" id="SCUD_0000405801-mRNA-1">
    <property type="protein sequence ID" value="SCUD_0000405801-mRNA-1"/>
    <property type="gene ID" value="SCUD_0000405801"/>
</dbReference>
<reference evidence="3" key="1">
    <citation type="submission" date="2016-06" db="UniProtKB">
        <authorList>
            <consortium name="WormBaseParasite"/>
        </authorList>
    </citation>
    <scope>IDENTIFICATION</scope>
</reference>
<evidence type="ECO:0000313" key="3">
    <source>
        <dbReference type="WBParaSite" id="SCUD_0000405801-mRNA-1"/>
    </source>
</evidence>
<organism evidence="3">
    <name type="scientific">Schistosoma curassoni</name>
    <dbReference type="NCBI Taxonomy" id="6186"/>
    <lineage>
        <taxon>Eukaryota</taxon>
        <taxon>Metazoa</taxon>
        <taxon>Spiralia</taxon>
        <taxon>Lophotrochozoa</taxon>
        <taxon>Platyhelminthes</taxon>
        <taxon>Trematoda</taxon>
        <taxon>Digenea</taxon>
        <taxon>Strigeidida</taxon>
        <taxon>Schistosomatoidea</taxon>
        <taxon>Schistosomatidae</taxon>
        <taxon>Schistosoma</taxon>
    </lineage>
</organism>